<dbReference type="InterPro" id="IPR050613">
    <property type="entry name" value="Sec_Metabolite_Reg"/>
</dbReference>
<dbReference type="Proteomes" id="UP001271007">
    <property type="component" value="Unassembled WGS sequence"/>
</dbReference>
<comment type="subcellular location">
    <subcellularLocation>
        <location evidence="1">Nucleus</location>
    </subcellularLocation>
</comment>
<dbReference type="SUPFAM" id="SSF57701">
    <property type="entry name" value="Zn2/Cys6 DNA-binding domain"/>
    <property type="match status" value="1"/>
</dbReference>
<dbReference type="SMART" id="SM00066">
    <property type="entry name" value="GAL4"/>
    <property type="match status" value="1"/>
</dbReference>
<gene>
    <name evidence="5" type="ORF">LTR09_007744</name>
</gene>
<dbReference type="GO" id="GO:0003677">
    <property type="term" value="F:DNA binding"/>
    <property type="evidence" value="ECO:0007669"/>
    <property type="project" value="InterPro"/>
</dbReference>
<dbReference type="SMART" id="SM00906">
    <property type="entry name" value="Fungal_trans"/>
    <property type="match status" value="1"/>
</dbReference>
<dbReference type="Gene3D" id="4.10.240.10">
    <property type="entry name" value="Zn(2)-C6 fungal-type DNA-binding domain"/>
    <property type="match status" value="1"/>
</dbReference>
<keyword evidence="6" id="KW-1185">Reference proteome</keyword>
<feature type="domain" description="Zn(2)-C6 fungal-type" evidence="4">
    <location>
        <begin position="17"/>
        <end position="46"/>
    </location>
</feature>
<dbReference type="Pfam" id="PF00172">
    <property type="entry name" value="Zn_clus"/>
    <property type="match status" value="1"/>
</dbReference>
<dbReference type="InterPro" id="IPR001138">
    <property type="entry name" value="Zn2Cys6_DnaBD"/>
</dbReference>
<keyword evidence="2" id="KW-0479">Metal-binding</keyword>
<dbReference type="CDD" id="cd12148">
    <property type="entry name" value="fungal_TF_MHR"/>
    <property type="match status" value="1"/>
</dbReference>
<protein>
    <recommendedName>
        <fullName evidence="4">Zn(2)-C6 fungal-type domain-containing protein</fullName>
    </recommendedName>
</protein>
<evidence type="ECO:0000259" key="4">
    <source>
        <dbReference type="PROSITE" id="PS50048"/>
    </source>
</evidence>
<evidence type="ECO:0000313" key="6">
    <source>
        <dbReference type="Proteomes" id="UP001271007"/>
    </source>
</evidence>
<reference evidence="5" key="1">
    <citation type="submission" date="2023-04" db="EMBL/GenBank/DDBJ databases">
        <title>Black Yeasts Isolated from many extreme environments.</title>
        <authorList>
            <person name="Coleine C."/>
            <person name="Stajich J.E."/>
            <person name="Selbmann L."/>
        </authorList>
    </citation>
    <scope>NUCLEOTIDE SEQUENCE</scope>
    <source>
        <strain evidence="5">CCFEE 5312</strain>
    </source>
</reference>
<dbReference type="PANTHER" id="PTHR31001">
    <property type="entry name" value="UNCHARACTERIZED TRANSCRIPTIONAL REGULATORY PROTEIN"/>
    <property type="match status" value="1"/>
</dbReference>
<organism evidence="5 6">
    <name type="scientific">Extremus antarcticus</name>
    <dbReference type="NCBI Taxonomy" id="702011"/>
    <lineage>
        <taxon>Eukaryota</taxon>
        <taxon>Fungi</taxon>
        <taxon>Dikarya</taxon>
        <taxon>Ascomycota</taxon>
        <taxon>Pezizomycotina</taxon>
        <taxon>Dothideomycetes</taxon>
        <taxon>Dothideomycetidae</taxon>
        <taxon>Mycosphaerellales</taxon>
        <taxon>Extremaceae</taxon>
        <taxon>Extremus</taxon>
    </lineage>
</organism>
<dbReference type="AlphaFoldDB" id="A0AAJ0DBP4"/>
<dbReference type="GO" id="GO:0000981">
    <property type="term" value="F:DNA-binding transcription factor activity, RNA polymerase II-specific"/>
    <property type="evidence" value="ECO:0007669"/>
    <property type="project" value="InterPro"/>
</dbReference>
<dbReference type="PROSITE" id="PS50048">
    <property type="entry name" value="ZN2_CY6_FUNGAL_2"/>
    <property type="match status" value="1"/>
</dbReference>
<dbReference type="PROSITE" id="PS00463">
    <property type="entry name" value="ZN2_CY6_FUNGAL_1"/>
    <property type="match status" value="1"/>
</dbReference>
<dbReference type="GO" id="GO:0008270">
    <property type="term" value="F:zinc ion binding"/>
    <property type="evidence" value="ECO:0007669"/>
    <property type="project" value="InterPro"/>
</dbReference>
<dbReference type="EMBL" id="JAWDJX010000028">
    <property type="protein sequence ID" value="KAK3050995.1"/>
    <property type="molecule type" value="Genomic_DNA"/>
</dbReference>
<name>A0AAJ0DBP4_9PEZI</name>
<evidence type="ECO:0000313" key="5">
    <source>
        <dbReference type="EMBL" id="KAK3050995.1"/>
    </source>
</evidence>
<evidence type="ECO:0000256" key="2">
    <source>
        <dbReference type="ARBA" id="ARBA00022723"/>
    </source>
</evidence>
<dbReference type="Pfam" id="PF04082">
    <property type="entry name" value="Fungal_trans"/>
    <property type="match status" value="1"/>
</dbReference>
<dbReference type="CDD" id="cd00067">
    <property type="entry name" value="GAL4"/>
    <property type="match status" value="1"/>
</dbReference>
<accession>A0AAJ0DBP4</accession>
<dbReference type="PANTHER" id="PTHR31001:SF85">
    <property type="entry name" value="ZN(II)2CYS6 TRANSCRIPTION FACTOR (EUROFUNG)"/>
    <property type="match status" value="1"/>
</dbReference>
<evidence type="ECO:0000256" key="3">
    <source>
        <dbReference type="ARBA" id="ARBA00023242"/>
    </source>
</evidence>
<evidence type="ECO:0000256" key="1">
    <source>
        <dbReference type="ARBA" id="ARBA00004123"/>
    </source>
</evidence>
<dbReference type="GO" id="GO:0006351">
    <property type="term" value="P:DNA-templated transcription"/>
    <property type="evidence" value="ECO:0007669"/>
    <property type="project" value="InterPro"/>
</dbReference>
<sequence length="606" mass="68942">MDLDHHTPDTVEGHEKPCKICRQRKVRCTKTDPCTNCEKAGIACSYDESETQQPSRAAAALAEKVRFLESTIADLRKQLSARSPDHLEDTRTPPQGAKNIVFLLDAIDQDPFNGLPQVRRDVDTSWRGRLVSDGDSSRHLIHAFWGSIYDEGYISNVDQFIRILHKPTVLKQLNRLQRGIIETGCDVQLSAIYNLAVLSLSEQDCVVHFGEKRDALLGRFRYDVEQGLSRLSLTTSHELSTLQTLLLHIAYPIWTGSILHASSLLGLAVCIAQRLGLHRDGTNFGLPPWKTELRRRIWHFMFLLDTWCMENHGLDSAVCSGFSDVRLPQNSNDSAWDVSDSSTLRPSADNGDMTLALVQYEAAALLRHVLEHSAPYSGQDQQYTEYHNDLRPKTWDAMQEKYLRRLNLNDLQQSLSYDIANLMFQRIHLTQLRPLARSTACITSAYKILEHQLVTIAVEFCDTVQAIRDKYAQRRLDWAIIRVFSWHALATELSTVLSNDAISTSPEAKRAREKIAQVFRDRPSIDYLRGNDSLWQPLERLHAELEMRQQADVQMLQGHQEQQMQQQQPMWDGTDIVLEDLLDDADLWPDFQGQSSIGGPGFLISS</sequence>
<dbReference type="InterPro" id="IPR036864">
    <property type="entry name" value="Zn2-C6_fun-type_DNA-bd_sf"/>
</dbReference>
<keyword evidence="3" id="KW-0539">Nucleus</keyword>
<dbReference type="GO" id="GO:0005634">
    <property type="term" value="C:nucleus"/>
    <property type="evidence" value="ECO:0007669"/>
    <property type="project" value="UniProtKB-SubCell"/>
</dbReference>
<comment type="caution">
    <text evidence="5">The sequence shown here is derived from an EMBL/GenBank/DDBJ whole genome shotgun (WGS) entry which is preliminary data.</text>
</comment>
<proteinExistence type="predicted"/>
<dbReference type="InterPro" id="IPR007219">
    <property type="entry name" value="XnlR_reg_dom"/>
</dbReference>